<dbReference type="Gene3D" id="3.20.20.80">
    <property type="entry name" value="Glycosidases"/>
    <property type="match status" value="1"/>
</dbReference>
<dbReference type="Pfam" id="PF02156">
    <property type="entry name" value="Glyco_hydro_26"/>
    <property type="match status" value="1"/>
</dbReference>
<feature type="active site" description="Proton donor" evidence="4">
    <location>
        <position position="210"/>
    </location>
</feature>
<organism evidence="7 8">
    <name type="scientific">Streptomyces armeniacus</name>
    <dbReference type="NCBI Taxonomy" id="83291"/>
    <lineage>
        <taxon>Bacteria</taxon>
        <taxon>Bacillati</taxon>
        <taxon>Actinomycetota</taxon>
        <taxon>Actinomycetes</taxon>
        <taxon>Kitasatosporales</taxon>
        <taxon>Streptomycetaceae</taxon>
        <taxon>Streptomyces</taxon>
    </lineage>
</organism>
<keyword evidence="8" id="KW-1185">Reference proteome</keyword>
<dbReference type="InterPro" id="IPR017853">
    <property type="entry name" value="GH"/>
</dbReference>
<evidence type="ECO:0000259" key="6">
    <source>
        <dbReference type="PROSITE" id="PS51764"/>
    </source>
</evidence>
<evidence type="ECO:0000256" key="1">
    <source>
        <dbReference type="ARBA" id="ARBA00007754"/>
    </source>
</evidence>
<dbReference type="PANTHER" id="PTHR40079:SF4">
    <property type="entry name" value="GH26 DOMAIN-CONTAINING PROTEIN-RELATED"/>
    <property type="match status" value="1"/>
</dbReference>
<protein>
    <submittedName>
        <fullName evidence="7">Glycosyl hydrolase</fullName>
    </submittedName>
</protein>
<dbReference type="KEGG" id="sarm:DVA86_13840"/>
<dbReference type="Proteomes" id="UP000254425">
    <property type="component" value="Chromosome"/>
</dbReference>
<dbReference type="InterPro" id="IPR022790">
    <property type="entry name" value="GH26_dom"/>
</dbReference>
<evidence type="ECO:0000256" key="3">
    <source>
        <dbReference type="ARBA" id="ARBA00023295"/>
    </source>
</evidence>
<gene>
    <name evidence="7" type="ORF">DVA86_13840</name>
</gene>
<dbReference type="RefSeq" id="WP_208878496.1">
    <property type="nucleotide sequence ID" value="NZ_CP031320.1"/>
</dbReference>
<keyword evidence="5" id="KW-0732">Signal</keyword>
<dbReference type="PROSITE" id="PS51764">
    <property type="entry name" value="GH26"/>
    <property type="match status" value="1"/>
</dbReference>
<dbReference type="SUPFAM" id="SSF51445">
    <property type="entry name" value="(Trans)glycosidases"/>
    <property type="match status" value="1"/>
</dbReference>
<feature type="active site" description="Nucleophile" evidence="4">
    <location>
        <position position="305"/>
    </location>
</feature>
<evidence type="ECO:0000256" key="2">
    <source>
        <dbReference type="ARBA" id="ARBA00022801"/>
    </source>
</evidence>
<dbReference type="PRINTS" id="PR00739">
    <property type="entry name" value="GLHYDRLASE26"/>
</dbReference>
<feature type="chain" id="PRO_5038698919" evidence="5">
    <location>
        <begin position="23"/>
        <end position="361"/>
    </location>
</feature>
<evidence type="ECO:0000256" key="4">
    <source>
        <dbReference type="PROSITE-ProRule" id="PRU01100"/>
    </source>
</evidence>
<keyword evidence="2 4" id="KW-0378">Hydrolase</keyword>
<dbReference type="AlphaFoldDB" id="A0A345XPK5"/>
<evidence type="ECO:0000313" key="7">
    <source>
        <dbReference type="EMBL" id="AXK33571.1"/>
    </source>
</evidence>
<reference evidence="7 8" key="1">
    <citation type="submission" date="2018-07" db="EMBL/GenBank/DDBJ databases">
        <title>Draft genome of the type strain Streptomyces armeniacus ATCC 15676.</title>
        <authorList>
            <person name="Labana P."/>
            <person name="Gosse J.T."/>
            <person name="Boddy C.N."/>
        </authorList>
    </citation>
    <scope>NUCLEOTIDE SEQUENCE [LARGE SCALE GENOMIC DNA]</scope>
    <source>
        <strain evidence="7 8">ATCC 15676</strain>
    </source>
</reference>
<dbReference type="EMBL" id="CP031320">
    <property type="protein sequence ID" value="AXK33571.1"/>
    <property type="molecule type" value="Genomic_DNA"/>
</dbReference>
<accession>A0A345XPK5</accession>
<proteinExistence type="inferred from homology"/>
<dbReference type="PANTHER" id="PTHR40079">
    <property type="entry name" value="MANNAN ENDO-1,4-BETA-MANNOSIDASE E-RELATED"/>
    <property type="match status" value="1"/>
</dbReference>
<dbReference type="GO" id="GO:0006080">
    <property type="term" value="P:substituted mannan metabolic process"/>
    <property type="evidence" value="ECO:0007669"/>
    <property type="project" value="InterPro"/>
</dbReference>
<feature type="signal peptide" evidence="5">
    <location>
        <begin position="1"/>
        <end position="22"/>
    </location>
</feature>
<name>A0A345XPK5_9ACTN</name>
<dbReference type="InterPro" id="IPR000805">
    <property type="entry name" value="Glyco_hydro_26"/>
</dbReference>
<dbReference type="GO" id="GO:0016985">
    <property type="term" value="F:mannan endo-1,4-beta-mannosidase activity"/>
    <property type="evidence" value="ECO:0007669"/>
    <property type="project" value="InterPro"/>
</dbReference>
<comment type="similarity">
    <text evidence="1 4">Belongs to the glycosyl hydrolase 26 family.</text>
</comment>
<keyword evidence="3 4" id="KW-0326">Glycosidase</keyword>
<feature type="domain" description="GH26" evidence="6">
    <location>
        <begin position="57"/>
        <end position="355"/>
    </location>
</feature>
<sequence>MRKRTLSLCVAGLLALGGAGTAALGTAGAAPSGQDGVAPNANANAKAKAKAQAKAAADPADVVDYLTSISGGSTVTGQHNREPNSEPSKWTSAVHDITGVYPGLWGGDFLFASDDVANRQTMIDQAETEWQNGSLATLTWHVCPPTRGSSCGWDPGTGVQDDLSDDQWNELVEDGTELNTAWKKRLDEAVPYLQQLQDAGVPALFRPIHEMNDGWSWWGGRPGENGSRKLYQITHDYLTRTKGLTNLVWVWNVKDVDVDQVASYYPGDEYVDVVSVDAWADNFPSDAYYRALEQLAGSKPMALAEVGKVPSPEDLARQPKWTYFMVWAEYLTDPAYNNDDAVRATYGDGRALNQGEVGPLG</sequence>
<evidence type="ECO:0000313" key="8">
    <source>
        <dbReference type="Proteomes" id="UP000254425"/>
    </source>
</evidence>
<evidence type="ECO:0000256" key="5">
    <source>
        <dbReference type="SAM" id="SignalP"/>
    </source>
</evidence>